<name>A0ABN7W728_GIGMA</name>
<gene>
    <name evidence="3" type="ORF">GMARGA_LOCUS26690</name>
</gene>
<comment type="caution">
    <text evidence="3">The sequence shown here is derived from an EMBL/GenBank/DDBJ whole genome shotgun (WGS) entry which is preliminary data.</text>
</comment>
<organism evidence="3 4">
    <name type="scientific">Gigaspora margarita</name>
    <dbReference type="NCBI Taxonomy" id="4874"/>
    <lineage>
        <taxon>Eukaryota</taxon>
        <taxon>Fungi</taxon>
        <taxon>Fungi incertae sedis</taxon>
        <taxon>Mucoromycota</taxon>
        <taxon>Glomeromycotina</taxon>
        <taxon>Glomeromycetes</taxon>
        <taxon>Diversisporales</taxon>
        <taxon>Gigasporaceae</taxon>
        <taxon>Gigaspora</taxon>
    </lineage>
</organism>
<reference evidence="3 4" key="1">
    <citation type="submission" date="2021-06" db="EMBL/GenBank/DDBJ databases">
        <authorList>
            <person name="Kallberg Y."/>
            <person name="Tangrot J."/>
            <person name="Rosling A."/>
        </authorList>
    </citation>
    <scope>NUCLEOTIDE SEQUENCE [LARGE SCALE GENOMIC DNA]</scope>
    <source>
        <strain evidence="3 4">120-4 pot B 10/14</strain>
    </source>
</reference>
<dbReference type="InterPro" id="IPR004875">
    <property type="entry name" value="DDE_SF_endonuclease_dom"/>
</dbReference>
<dbReference type="Pfam" id="PF03184">
    <property type="entry name" value="DDE_1"/>
    <property type="match status" value="1"/>
</dbReference>
<proteinExistence type="predicted"/>
<accession>A0ABN7W728</accession>
<evidence type="ECO:0000256" key="1">
    <source>
        <dbReference type="SAM" id="MobiDB-lite"/>
    </source>
</evidence>
<keyword evidence="4" id="KW-1185">Reference proteome</keyword>
<feature type="non-terminal residue" evidence="3">
    <location>
        <position position="1"/>
    </location>
</feature>
<protein>
    <submittedName>
        <fullName evidence="3">20465_t:CDS:1</fullName>
    </submittedName>
</protein>
<dbReference type="Proteomes" id="UP000789901">
    <property type="component" value="Unassembled WGS sequence"/>
</dbReference>
<evidence type="ECO:0000313" key="4">
    <source>
        <dbReference type="Proteomes" id="UP000789901"/>
    </source>
</evidence>
<feature type="region of interest" description="Disordered" evidence="1">
    <location>
        <begin position="48"/>
        <end position="68"/>
    </location>
</feature>
<dbReference type="EMBL" id="CAJVQB010031520">
    <property type="protein sequence ID" value="CAG8817004.1"/>
    <property type="molecule type" value="Genomic_DNA"/>
</dbReference>
<sequence>LSGINHSNLPVMYRSNPNIFAKWLKDLDNQFRLQNWKILLLLDNATSHFNPKLNSSDEEPSNNIRDPE</sequence>
<evidence type="ECO:0000259" key="2">
    <source>
        <dbReference type="Pfam" id="PF03184"/>
    </source>
</evidence>
<feature type="domain" description="DDE-1" evidence="2">
    <location>
        <begin position="17"/>
        <end position="58"/>
    </location>
</feature>
<evidence type="ECO:0000313" key="3">
    <source>
        <dbReference type="EMBL" id="CAG8817004.1"/>
    </source>
</evidence>